<reference evidence="8" key="1">
    <citation type="submission" date="2015-07" db="EMBL/GenBank/DDBJ databases">
        <title>Draft genome sequence of Acetobacterium bakii DSM 8293, a potential psychrophilic chemical producer through syngas fermentation.</title>
        <authorList>
            <person name="Song Y."/>
            <person name="Hwang S."/>
            <person name="Cho B.-K."/>
        </authorList>
    </citation>
    <scope>NUCLEOTIDE SEQUENCE [LARGE SCALE GENOMIC DNA]</scope>
    <source>
        <strain evidence="8">DSM 8239</strain>
    </source>
</reference>
<evidence type="ECO:0000256" key="3">
    <source>
        <dbReference type="ARBA" id="ARBA00022692"/>
    </source>
</evidence>
<dbReference type="GO" id="GO:0098552">
    <property type="term" value="C:side of membrane"/>
    <property type="evidence" value="ECO:0007669"/>
    <property type="project" value="UniProtKB-ARBA"/>
</dbReference>
<dbReference type="Gene3D" id="3.30.479.30">
    <property type="entry name" value="Band 7 domain"/>
    <property type="match status" value="1"/>
</dbReference>
<proteinExistence type="inferred from homology"/>
<dbReference type="PANTHER" id="PTHR43327:SF10">
    <property type="entry name" value="STOMATIN-LIKE PROTEIN 2, MITOCHONDRIAL"/>
    <property type="match status" value="1"/>
</dbReference>
<keyword evidence="8" id="KW-1185">Reference proteome</keyword>
<protein>
    <submittedName>
        <fullName evidence="7">Peptidase</fullName>
    </submittedName>
</protein>
<comment type="subcellular location">
    <subcellularLocation>
        <location evidence="1">Membrane</location>
        <topology evidence="1">Single-pass membrane protein</topology>
    </subcellularLocation>
</comment>
<dbReference type="FunFam" id="3.30.479.30:FF:000004">
    <property type="entry name" value="Putative membrane protease family, stomatin"/>
    <property type="match status" value="1"/>
</dbReference>
<dbReference type="SUPFAM" id="SSF117892">
    <property type="entry name" value="Band 7/SPFH domain"/>
    <property type="match status" value="1"/>
</dbReference>
<organism evidence="7 8">
    <name type="scientific">Acetobacterium bakii</name>
    <dbReference type="NCBI Taxonomy" id="52689"/>
    <lineage>
        <taxon>Bacteria</taxon>
        <taxon>Bacillati</taxon>
        <taxon>Bacillota</taxon>
        <taxon>Clostridia</taxon>
        <taxon>Eubacteriales</taxon>
        <taxon>Eubacteriaceae</taxon>
        <taxon>Acetobacterium</taxon>
    </lineage>
</organism>
<evidence type="ECO:0000256" key="4">
    <source>
        <dbReference type="ARBA" id="ARBA00022989"/>
    </source>
</evidence>
<keyword evidence="5" id="KW-0472">Membrane</keyword>
<dbReference type="EMBL" id="LGYO01000046">
    <property type="protein sequence ID" value="KNZ40667.1"/>
    <property type="molecule type" value="Genomic_DNA"/>
</dbReference>
<name>A0A0L6TX53_9FIRM</name>
<dbReference type="InterPro" id="IPR001107">
    <property type="entry name" value="Band_7"/>
</dbReference>
<dbReference type="OrthoDB" id="9809197at2"/>
<dbReference type="InterPro" id="IPR036013">
    <property type="entry name" value="Band_7/SPFH_dom_sf"/>
</dbReference>
<evidence type="ECO:0000259" key="6">
    <source>
        <dbReference type="SMART" id="SM00244"/>
    </source>
</evidence>
<dbReference type="STRING" id="52689.AKG39_16230"/>
<dbReference type="InterPro" id="IPR001972">
    <property type="entry name" value="Stomatin_HflK_fam"/>
</dbReference>
<comment type="similarity">
    <text evidence="2">Belongs to the band 7/mec-2 family.</text>
</comment>
<dbReference type="AlphaFoldDB" id="A0A0L6TX53"/>
<evidence type="ECO:0000313" key="7">
    <source>
        <dbReference type="EMBL" id="KNZ40667.1"/>
    </source>
</evidence>
<dbReference type="PANTHER" id="PTHR43327">
    <property type="entry name" value="STOMATIN-LIKE PROTEIN 2, MITOCHONDRIAL"/>
    <property type="match status" value="1"/>
</dbReference>
<evidence type="ECO:0000256" key="2">
    <source>
        <dbReference type="ARBA" id="ARBA00008164"/>
    </source>
</evidence>
<dbReference type="Pfam" id="PF01145">
    <property type="entry name" value="Band_7"/>
    <property type="match status" value="1"/>
</dbReference>
<evidence type="ECO:0000256" key="5">
    <source>
        <dbReference type="ARBA" id="ARBA00023136"/>
    </source>
</evidence>
<dbReference type="PROSITE" id="PS01270">
    <property type="entry name" value="BAND_7"/>
    <property type="match status" value="1"/>
</dbReference>
<dbReference type="PATRIC" id="fig|52689.4.peg.2779"/>
<keyword evidence="3" id="KW-0812">Transmembrane</keyword>
<keyword evidence="4" id="KW-1133">Transmembrane helix</keyword>
<dbReference type="RefSeq" id="WP_050741457.1">
    <property type="nucleotide sequence ID" value="NZ_LGYO01000046.1"/>
</dbReference>
<dbReference type="Proteomes" id="UP000036873">
    <property type="component" value="Unassembled WGS sequence"/>
</dbReference>
<dbReference type="SMART" id="SM00244">
    <property type="entry name" value="PHB"/>
    <property type="match status" value="1"/>
</dbReference>
<dbReference type="InterPro" id="IPR018080">
    <property type="entry name" value="Band_7/stomatin-like_CS"/>
</dbReference>
<accession>A0A0L6TX53</accession>
<dbReference type="CDD" id="cd08829">
    <property type="entry name" value="SPFH_paraslipin"/>
    <property type="match status" value="1"/>
</dbReference>
<evidence type="ECO:0000313" key="8">
    <source>
        <dbReference type="Proteomes" id="UP000036873"/>
    </source>
</evidence>
<comment type="caution">
    <text evidence="7">The sequence shown here is derived from an EMBL/GenBank/DDBJ whole genome shotgun (WGS) entry which is preliminary data.</text>
</comment>
<dbReference type="InterPro" id="IPR050710">
    <property type="entry name" value="Band7/mec-2_domain"/>
</dbReference>
<sequence>MSIIILGIILIIVVVIVVLNAKIVPQSFAFVVERLGAYHTTWQTGFHMAIPIFDHISKRVSLKESVADFPPQPVITKDNVTMQIDTVIYLQVTEPKAYMYGVDNPMKAIENLTATTLRNIIGDMELDQTLTSRDVINTKMRVILDEATDPWGIKINRVELKNIMPPEAIRNAMERQMKAERERREKILQAEGEKASDILVAEGQKLSAILQAEGLKAAAILSAEADREAQIRRAEGEAEAIIKVQHAVAEGIKMLNLSDPIQSVIALKSLSTFEKVADGKATKIIIPSDIQGLAGLATSLKEIMTDNKTN</sequence>
<feature type="domain" description="Band 7" evidence="6">
    <location>
        <begin position="19"/>
        <end position="177"/>
    </location>
</feature>
<gene>
    <name evidence="7" type="ORF">AKG39_16230</name>
</gene>
<dbReference type="PRINTS" id="PR00721">
    <property type="entry name" value="STOMATIN"/>
</dbReference>
<evidence type="ECO:0000256" key="1">
    <source>
        <dbReference type="ARBA" id="ARBA00004167"/>
    </source>
</evidence>
<dbReference type="GO" id="GO:0005886">
    <property type="term" value="C:plasma membrane"/>
    <property type="evidence" value="ECO:0007669"/>
    <property type="project" value="UniProtKB-ARBA"/>
</dbReference>